<dbReference type="EMBL" id="QBML01000008">
    <property type="protein sequence ID" value="PZO42152.1"/>
    <property type="molecule type" value="Genomic_DNA"/>
</dbReference>
<evidence type="ECO:0000256" key="2">
    <source>
        <dbReference type="SAM" id="SignalP"/>
    </source>
</evidence>
<feature type="region of interest" description="Disordered" evidence="1">
    <location>
        <begin position="54"/>
        <end position="127"/>
    </location>
</feature>
<proteinExistence type="predicted"/>
<dbReference type="AlphaFoldDB" id="A0A2W4WCE3"/>
<gene>
    <name evidence="3" type="ORF">DCF19_07875</name>
</gene>
<feature type="chain" id="PRO_5016082923" description="ATP-dependent DNA helicase" evidence="2">
    <location>
        <begin position="27"/>
        <end position="127"/>
    </location>
</feature>
<feature type="signal peptide" evidence="2">
    <location>
        <begin position="1"/>
        <end position="26"/>
    </location>
</feature>
<protein>
    <recommendedName>
        <fullName evidence="5">ATP-dependent DNA helicase</fullName>
    </recommendedName>
</protein>
<feature type="compositionally biased region" description="Basic and acidic residues" evidence="1">
    <location>
        <begin position="54"/>
        <end position="119"/>
    </location>
</feature>
<sequence>MKFRVLGILFITLVSSIAFRPTMASAAELDIRVTNQQNPTYIKDRDREIIRQREQQQRLAEQRAHEQQQRLAEQRAHEQQQRLAQQREREQQQRLAQQREREQKLRLAQLREREYRQQQDRYAQNHH</sequence>
<evidence type="ECO:0000313" key="3">
    <source>
        <dbReference type="EMBL" id="PZO42152.1"/>
    </source>
</evidence>
<keyword evidence="2" id="KW-0732">Signal</keyword>
<organism evidence="3 4">
    <name type="scientific">Pseudanabaena frigida</name>
    <dbReference type="NCBI Taxonomy" id="945775"/>
    <lineage>
        <taxon>Bacteria</taxon>
        <taxon>Bacillati</taxon>
        <taxon>Cyanobacteriota</taxon>
        <taxon>Cyanophyceae</taxon>
        <taxon>Pseudanabaenales</taxon>
        <taxon>Pseudanabaenaceae</taxon>
        <taxon>Pseudanabaena</taxon>
    </lineage>
</organism>
<accession>A0A2W4WCE3</accession>
<comment type="caution">
    <text evidence="3">The sequence shown here is derived from an EMBL/GenBank/DDBJ whole genome shotgun (WGS) entry which is preliminary data.</text>
</comment>
<name>A0A2W4WCE3_9CYAN</name>
<evidence type="ECO:0000256" key="1">
    <source>
        <dbReference type="SAM" id="MobiDB-lite"/>
    </source>
</evidence>
<evidence type="ECO:0000313" key="4">
    <source>
        <dbReference type="Proteomes" id="UP000249467"/>
    </source>
</evidence>
<reference evidence="3 4" key="2">
    <citation type="submission" date="2018-06" db="EMBL/GenBank/DDBJ databases">
        <title>Metagenomic assembly of (sub)arctic Cyanobacteria and their associated microbiome from non-axenic cultures.</title>
        <authorList>
            <person name="Baurain D."/>
        </authorList>
    </citation>
    <scope>NUCLEOTIDE SEQUENCE [LARGE SCALE GENOMIC DNA]</scope>
    <source>
        <strain evidence="3">ULC066bin1</strain>
    </source>
</reference>
<dbReference type="Proteomes" id="UP000249467">
    <property type="component" value="Unassembled WGS sequence"/>
</dbReference>
<reference evidence="3 4" key="1">
    <citation type="submission" date="2018-04" db="EMBL/GenBank/DDBJ databases">
        <authorList>
            <person name="Go L.Y."/>
            <person name="Mitchell J.A."/>
        </authorList>
    </citation>
    <scope>NUCLEOTIDE SEQUENCE [LARGE SCALE GENOMIC DNA]</scope>
    <source>
        <strain evidence="3">ULC066bin1</strain>
    </source>
</reference>
<evidence type="ECO:0008006" key="5">
    <source>
        <dbReference type="Google" id="ProtNLM"/>
    </source>
</evidence>